<evidence type="ECO:0000313" key="11">
    <source>
        <dbReference type="EMBL" id="MCO1336757.1"/>
    </source>
</evidence>
<dbReference type="InterPro" id="IPR000909">
    <property type="entry name" value="PLipase_C_PInositol-sp_X_dom"/>
</dbReference>
<organism evidence="11 12">
    <name type="scientific">Microbulbifer okhotskensis</name>
    <dbReference type="NCBI Taxonomy" id="2926617"/>
    <lineage>
        <taxon>Bacteria</taxon>
        <taxon>Pseudomonadati</taxon>
        <taxon>Pseudomonadota</taxon>
        <taxon>Gammaproteobacteria</taxon>
        <taxon>Cellvibrionales</taxon>
        <taxon>Microbulbiferaceae</taxon>
        <taxon>Microbulbifer</taxon>
    </lineage>
</organism>
<name>A0A9X2EQW6_9GAMM</name>
<dbReference type="Pfam" id="PF00388">
    <property type="entry name" value="PI-PLC-X"/>
    <property type="match status" value="1"/>
</dbReference>
<evidence type="ECO:0000313" key="12">
    <source>
        <dbReference type="Proteomes" id="UP001139028"/>
    </source>
</evidence>
<dbReference type="EC" id="4.6.1.13" evidence="3"/>
<evidence type="ECO:0000256" key="5">
    <source>
        <dbReference type="ARBA" id="ARBA00022692"/>
    </source>
</evidence>
<accession>A0A9X2EQW6</accession>
<sequence length="399" mass="44850">MKQNIHWVIQTAVFLIVFFCPTLWADNISDFQNSWTGKALDLQRNIDNHTPMSENNILGTHNSYNSEVYRACNFSVGCRYLDPQQEHSIKDQLRMGARFIELDVHWTTKMESLFSYPKRLLLCHGLCSINDKYATEGFNEVKDWLNDSSNEGEVIILYIEDHSDGHHQDLHNQIADRFGDKIFYSGGCQSIPNTLTKNDILAAGKQVILWKDGGCSGNSDIKNMAFTGLGEIGRVWEDSTTIGTIGEIFSGGIERITTNDVRDGFALGHNILNLDNMNTSDGRIAAAIWSWDQSEPNNLNNEDCAMQWSNGRWNDANCNNQYSFACKNTADASWLVSASTGPFSHGTGVCQALGNNYSFEVPTNSRDNQALKAARETTGYDKVWINLQDQIVEGSWQRN</sequence>
<keyword evidence="7" id="KW-0472">Membrane</keyword>
<feature type="domain" description="C-type lectin" evidence="10">
    <location>
        <begin position="280"/>
        <end position="327"/>
    </location>
</feature>
<dbReference type="Gene3D" id="3.20.20.190">
    <property type="entry name" value="Phosphatidylinositol (PI) phosphodiesterase"/>
    <property type="match status" value="1"/>
</dbReference>
<dbReference type="EMBL" id="JALBWM010000188">
    <property type="protein sequence ID" value="MCO1336757.1"/>
    <property type="molecule type" value="Genomic_DNA"/>
</dbReference>
<dbReference type="InterPro" id="IPR018378">
    <property type="entry name" value="C-type_lectin_CS"/>
</dbReference>
<evidence type="ECO:0000256" key="9">
    <source>
        <dbReference type="ARBA" id="ARBA00030782"/>
    </source>
</evidence>
<evidence type="ECO:0000256" key="3">
    <source>
        <dbReference type="ARBA" id="ARBA00012581"/>
    </source>
</evidence>
<comment type="catalytic activity">
    <reaction evidence="1">
        <text>a 1,2-diacyl-sn-glycero-3-phospho-(1D-myo-inositol) = 1D-myo-inositol 1,2-cyclic phosphate + a 1,2-diacyl-sn-glycerol</text>
        <dbReference type="Rhea" id="RHEA:17093"/>
        <dbReference type="ChEBI" id="CHEBI:17815"/>
        <dbReference type="ChEBI" id="CHEBI:57880"/>
        <dbReference type="ChEBI" id="CHEBI:58484"/>
        <dbReference type="EC" id="4.6.1.13"/>
    </reaction>
</comment>
<dbReference type="SUPFAM" id="SSF51695">
    <property type="entry name" value="PLC-like phosphodiesterases"/>
    <property type="match status" value="1"/>
</dbReference>
<keyword evidence="12" id="KW-1185">Reference proteome</keyword>
<dbReference type="PROSITE" id="PS50041">
    <property type="entry name" value="C_TYPE_LECTIN_2"/>
    <property type="match status" value="1"/>
</dbReference>
<dbReference type="GO" id="GO:0006629">
    <property type="term" value="P:lipid metabolic process"/>
    <property type="evidence" value="ECO:0007669"/>
    <property type="project" value="InterPro"/>
</dbReference>
<dbReference type="InterPro" id="IPR051008">
    <property type="entry name" value="Telomere_Capping_Maintenance"/>
</dbReference>
<dbReference type="InterPro" id="IPR016187">
    <property type="entry name" value="CTDL_fold"/>
</dbReference>
<dbReference type="GO" id="GO:0016020">
    <property type="term" value="C:membrane"/>
    <property type="evidence" value="ECO:0007669"/>
    <property type="project" value="UniProtKB-SubCell"/>
</dbReference>
<dbReference type="AlphaFoldDB" id="A0A9X2EQW6"/>
<comment type="subcellular location">
    <subcellularLocation>
        <location evidence="2">Membrane</location>
    </subcellularLocation>
</comment>
<dbReference type="PANTHER" id="PTHR35518">
    <property type="entry name" value="MAINTENANCE OF TELOMOERE CAPPING"/>
    <property type="match status" value="1"/>
</dbReference>
<dbReference type="InterPro" id="IPR017946">
    <property type="entry name" value="PLC-like_Pdiesterase_TIM-brl"/>
</dbReference>
<dbReference type="PANTHER" id="PTHR35518:SF2">
    <property type="entry name" value="MAINTENANCE OF TELOMERE CAPPING PROTEIN 6"/>
    <property type="match status" value="1"/>
</dbReference>
<proteinExistence type="predicted"/>
<dbReference type="RefSeq" id="WP_252472651.1">
    <property type="nucleotide sequence ID" value="NZ_JALBWM010000188.1"/>
</dbReference>
<evidence type="ECO:0000256" key="8">
    <source>
        <dbReference type="ARBA" id="ARBA00030474"/>
    </source>
</evidence>
<evidence type="ECO:0000259" key="10">
    <source>
        <dbReference type="PROSITE" id="PS50041"/>
    </source>
</evidence>
<dbReference type="PROSITE" id="PS50007">
    <property type="entry name" value="PIPLC_X_DOMAIN"/>
    <property type="match status" value="1"/>
</dbReference>
<dbReference type="SMART" id="SM00148">
    <property type="entry name" value="PLCXc"/>
    <property type="match status" value="1"/>
</dbReference>
<dbReference type="GO" id="GO:0008081">
    <property type="term" value="F:phosphoric diester hydrolase activity"/>
    <property type="evidence" value="ECO:0007669"/>
    <property type="project" value="InterPro"/>
</dbReference>
<dbReference type="PROSITE" id="PS00615">
    <property type="entry name" value="C_TYPE_LECTIN_1"/>
    <property type="match status" value="1"/>
</dbReference>
<gene>
    <name evidence="11" type="ORF">MO867_20735</name>
</gene>
<evidence type="ECO:0000256" key="7">
    <source>
        <dbReference type="ARBA" id="ARBA00023136"/>
    </source>
</evidence>
<dbReference type="InterPro" id="IPR001304">
    <property type="entry name" value="C-type_lectin-like"/>
</dbReference>
<protein>
    <recommendedName>
        <fullName evidence="4">1-phosphatidylinositol phosphodiesterase</fullName>
        <ecNumber evidence="3">4.6.1.13</ecNumber>
    </recommendedName>
    <alternativeName>
        <fullName evidence="8">Phosphatidylinositol diacylglycerol-lyase</fullName>
    </alternativeName>
    <alternativeName>
        <fullName evidence="9">Phosphatidylinositol-specific phospholipase C</fullName>
    </alternativeName>
</protein>
<evidence type="ECO:0000256" key="1">
    <source>
        <dbReference type="ARBA" id="ARBA00001316"/>
    </source>
</evidence>
<dbReference type="GO" id="GO:0004436">
    <property type="term" value="F:phosphatidylinositol diacylglycerol-lyase activity"/>
    <property type="evidence" value="ECO:0007669"/>
    <property type="project" value="UniProtKB-EC"/>
</dbReference>
<keyword evidence="5" id="KW-0812">Transmembrane</keyword>
<reference evidence="11" key="1">
    <citation type="journal article" date="2022" name="Arch. Microbiol.">
        <title>Microbulbifer okhotskensis sp. nov., isolated from a deep bottom sediment of the Okhotsk Sea.</title>
        <authorList>
            <person name="Romanenko L."/>
            <person name="Kurilenko V."/>
            <person name="Otstavnykh N."/>
            <person name="Velansky P."/>
            <person name="Isaeva M."/>
            <person name="Mikhailov V."/>
        </authorList>
    </citation>
    <scope>NUCLEOTIDE SEQUENCE</scope>
    <source>
        <strain evidence="11">OS29</strain>
    </source>
</reference>
<evidence type="ECO:0000256" key="4">
    <source>
        <dbReference type="ARBA" id="ARBA00019758"/>
    </source>
</evidence>
<evidence type="ECO:0000256" key="6">
    <source>
        <dbReference type="ARBA" id="ARBA00022989"/>
    </source>
</evidence>
<dbReference type="SUPFAM" id="SSF56436">
    <property type="entry name" value="C-type lectin-like"/>
    <property type="match status" value="1"/>
</dbReference>
<dbReference type="Proteomes" id="UP001139028">
    <property type="component" value="Unassembled WGS sequence"/>
</dbReference>
<comment type="caution">
    <text evidence="11">The sequence shown here is derived from an EMBL/GenBank/DDBJ whole genome shotgun (WGS) entry which is preliminary data.</text>
</comment>
<evidence type="ECO:0000256" key="2">
    <source>
        <dbReference type="ARBA" id="ARBA00004370"/>
    </source>
</evidence>
<keyword evidence="6" id="KW-1133">Transmembrane helix</keyword>